<comment type="function">
    <text evidence="4">Dirigent proteins impart stereoselectivity on the phenoxy radical-coupling reaction, yielding optically active lignans from two molecules of coniferyl alcohol in the biosynthesis of lignans, flavonolignans, and alkaloids and thus plays a central role in plant secondary metabolism.</text>
</comment>
<evidence type="ECO:0000256" key="1">
    <source>
        <dbReference type="ARBA" id="ARBA00010746"/>
    </source>
</evidence>
<evidence type="ECO:0000256" key="3">
    <source>
        <dbReference type="ARBA" id="ARBA00022525"/>
    </source>
</evidence>
<keyword evidence="4" id="KW-0052">Apoplast</keyword>
<dbReference type="GO" id="GO:0009699">
    <property type="term" value="P:phenylpropanoid biosynthetic process"/>
    <property type="evidence" value="ECO:0007669"/>
    <property type="project" value="UniProtKB-ARBA"/>
</dbReference>
<reference evidence="5 6" key="1">
    <citation type="journal article" date="2008" name="Science">
        <title>The Physcomitrella genome reveals evolutionary insights into the conquest of land by plants.</title>
        <authorList>
            <person name="Rensing S."/>
            <person name="Lang D."/>
            <person name="Zimmer A."/>
            <person name="Terry A."/>
            <person name="Salamov A."/>
            <person name="Shapiro H."/>
            <person name="Nishiyama T."/>
            <person name="Perroud P.-F."/>
            <person name="Lindquist E."/>
            <person name="Kamisugi Y."/>
            <person name="Tanahashi T."/>
            <person name="Sakakibara K."/>
            <person name="Fujita T."/>
            <person name="Oishi K."/>
            <person name="Shin-I T."/>
            <person name="Kuroki Y."/>
            <person name="Toyoda A."/>
            <person name="Suzuki Y."/>
            <person name="Hashimoto A."/>
            <person name="Yamaguchi K."/>
            <person name="Sugano A."/>
            <person name="Kohara Y."/>
            <person name="Fujiyama A."/>
            <person name="Anterola A."/>
            <person name="Aoki S."/>
            <person name="Ashton N."/>
            <person name="Barbazuk W.B."/>
            <person name="Barker E."/>
            <person name="Bennetzen J."/>
            <person name="Bezanilla M."/>
            <person name="Blankenship R."/>
            <person name="Cho S.H."/>
            <person name="Dutcher S."/>
            <person name="Estelle M."/>
            <person name="Fawcett J.A."/>
            <person name="Gundlach H."/>
            <person name="Hanada K."/>
            <person name="Heyl A."/>
            <person name="Hicks K.A."/>
            <person name="Hugh J."/>
            <person name="Lohr M."/>
            <person name="Mayer K."/>
            <person name="Melkozernov A."/>
            <person name="Murata T."/>
            <person name="Nelson D."/>
            <person name="Pils B."/>
            <person name="Prigge M."/>
            <person name="Reiss B."/>
            <person name="Renner T."/>
            <person name="Rombauts S."/>
            <person name="Rushton P."/>
            <person name="Sanderfoot A."/>
            <person name="Schween G."/>
            <person name="Shiu S.-H."/>
            <person name="Stueber K."/>
            <person name="Theodoulou F.L."/>
            <person name="Tu H."/>
            <person name="Van de Peer Y."/>
            <person name="Verrier P.J."/>
            <person name="Waters E."/>
            <person name="Wood A."/>
            <person name="Yang L."/>
            <person name="Cove D."/>
            <person name="Cuming A."/>
            <person name="Hasebe M."/>
            <person name="Lucas S."/>
            <person name="Mishler D.B."/>
            <person name="Reski R."/>
            <person name="Grigoriev I."/>
            <person name="Quatrano R.S."/>
            <person name="Boore J.L."/>
        </authorList>
    </citation>
    <scope>NUCLEOTIDE SEQUENCE [LARGE SCALE GENOMIC DNA]</scope>
    <source>
        <strain evidence="5 6">cv. Gransden 2004</strain>
    </source>
</reference>
<dbReference type="EMBL" id="ABEU02000015">
    <property type="status" value="NOT_ANNOTATED_CDS"/>
    <property type="molecule type" value="Genomic_DNA"/>
</dbReference>
<sequence length="195" mass="20558">MAETEDLHLTCYTHEIQDGLNASPKLNAGTGQGGDLTAAGWGSFVVFDNIVKEGLNEDSKTLGKFSGWGVVTSIGGIPAGGAQMSGQFDFGEGSEYNGSSIAVTGTVSVPGVGPPPPWERIIVGGTGKFRGCKGYAIAQPAAQARPLSWHFQEATLSIYCMVFTVDKRIFQSVRHLVESKHYNSDTTGIVGSLTK</sequence>
<dbReference type="Gramene" id="Pp3c15_14930V3.7">
    <property type="protein sequence ID" value="Pp3c15_14930V3.7"/>
    <property type="gene ID" value="Pp3c15_14930"/>
</dbReference>
<dbReference type="PANTHER" id="PTHR21495">
    <property type="entry name" value="NUCLEOPORIN-RELATED"/>
    <property type="match status" value="1"/>
</dbReference>
<comment type="similarity">
    <text evidence="1 4">Belongs to the plant dirigent protein family.</text>
</comment>
<evidence type="ECO:0000313" key="5">
    <source>
        <dbReference type="EnsemblPlants" id="Pp3c15_14930V3.7"/>
    </source>
</evidence>
<proteinExistence type="inferred from homology"/>
<comment type="subcellular location">
    <subcellularLocation>
        <location evidence="4">Secreted</location>
        <location evidence="4">Extracellular space</location>
        <location evidence="4">Apoplast</location>
    </subcellularLocation>
</comment>
<dbReference type="Gene3D" id="2.40.480.10">
    <property type="entry name" value="Allene oxide cyclase-like"/>
    <property type="match status" value="1"/>
</dbReference>
<dbReference type="InterPro" id="IPR004265">
    <property type="entry name" value="Dirigent"/>
</dbReference>
<evidence type="ECO:0000256" key="2">
    <source>
        <dbReference type="ARBA" id="ARBA00011738"/>
    </source>
</evidence>
<dbReference type="AlphaFoldDB" id="A0A7I4B3A3"/>
<keyword evidence="3 4" id="KW-0964">Secreted</keyword>
<reference evidence="5 6" key="2">
    <citation type="journal article" date="2018" name="Plant J.">
        <title>The Physcomitrella patens chromosome-scale assembly reveals moss genome structure and evolution.</title>
        <authorList>
            <person name="Lang D."/>
            <person name="Ullrich K.K."/>
            <person name="Murat F."/>
            <person name="Fuchs J."/>
            <person name="Jenkins J."/>
            <person name="Haas F.B."/>
            <person name="Piednoel M."/>
            <person name="Gundlach H."/>
            <person name="Van Bel M."/>
            <person name="Meyberg R."/>
            <person name="Vives C."/>
            <person name="Morata J."/>
            <person name="Symeonidi A."/>
            <person name="Hiss M."/>
            <person name="Muchero W."/>
            <person name="Kamisugi Y."/>
            <person name="Saleh O."/>
            <person name="Blanc G."/>
            <person name="Decker E.L."/>
            <person name="van Gessel N."/>
            <person name="Grimwood J."/>
            <person name="Hayes R.D."/>
            <person name="Graham S.W."/>
            <person name="Gunter L.E."/>
            <person name="McDaniel S.F."/>
            <person name="Hoernstein S.N.W."/>
            <person name="Larsson A."/>
            <person name="Li F.W."/>
            <person name="Perroud P.F."/>
            <person name="Phillips J."/>
            <person name="Ranjan P."/>
            <person name="Rokshar D.S."/>
            <person name="Rothfels C.J."/>
            <person name="Schneider L."/>
            <person name="Shu S."/>
            <person name="Stevenson D.W."/>
            <person name="Thummler F."/>
            <person name="Tillich M."/>
            <person name="Villarreal Aguilar J.C."/>
            <person name="Widiez T."/>
            <person name="Wong G.K."/>
            <person name="Wymore A."/>
            <person name="Zhang Y."/>
            <person name="Zimmer A.D."/>
            <person name="Quatrano R.S."/>
            <person name="Mayer K.F.X."/>
            <person name="Goodstein D."/>
            <person name="Casacuberta J.M."/>
            <person name="Vandepoele K."/>
            <person name="Reski R."/>
            <person name="Cuming A.C."/>
            <person name="Tuskan G.A."/>
            <person name="Maumus F."/>
            <person name="Salse J."/>
            <person name="Schmutz J."/>
            <person name="Rensing S.A."/>
        </authorList>
    </citation>
    <scope>NUCLEOTIDE SEQUENCE [LARGE SCALE GENOMIC DNA]</scope>
    <source>
        <strain evidence="5 6">cv. Gransden 2004</strain>
    </source>
</reference>
<dbReference type="Proteomes" id="UP000006727">
    <property type="component" value="Chromosome 15"/>
</dbReference>
<dbReference type="InterPro" id="IPR044859">
    <property type="entry name" value="Allene_oxi_cyc_Dirigent"/>
</dbReference>
<evidence type="ECO:0000256" key="4">
    <source>
        <dbReference type="RuleBase" id="RU363099"/>
    </source>
</evidence>
<dbReference type="Pfam" id="PF03018">
    <property type="entry name" value="Dirigent"/>
    <property type="match status" value="1"/>
</dbReference>
<organism evidence="5 6">
    <name type="scientific">Physcomitrium patens</name>
    <name type="common">Spreading-leaved earth moss</name>
    <name type="synonym">Physcomitrella patens</name>
    <dbReference type="NCBI Taxonomy" id="3218"/>
    <lineage>
        <taxon>Eukaryota</taxon>
        <taxon>Viridiplantae</taxon>
        <taxon>Streptophyta</taxon>
        <taxon>Embryophyta</taxon>
        <taxon>Bryophyta</taxon>
        <taxon>Bryophytina</taxon>
        <taxon>Bryopsida</taxon>
        <taxon>Funariidae</taxon>
        <taxon>Funariales</taxon>
        <taxon>Funariaceae</taxon>
        <taxon>Physcomitrium</taxon>
    </lineage>
</organism>
<reference evidence="5" key="3">
    <citation type="submission" date="2020-12" db="UniProtKB">
        <authorList>
            <consortium name="EnsemblPlants"/>
        </authorList>
    </citation>
    <scope>IDENTIFICATION</scope>
</reference>
<name>A0A7I4B3A3_PHYPA</name>
<protein>
    <recommendedName>
        <fullName evidence="4">Dirigent protein</fullName>
    </recommendedName>
</protein>
<evidence type="ECO:0000313" key="6">
    <source>
        <dbReference type="Proteomes" id="UP000006727"/>
    </source>
</evidence>
<accession>A0A7I4B3A3</accession>
<dbReference type="EnsemblPlants" id="Pp3c15_14930V3.7">
    <property type="protein sequence ID" value="Pp3c15_14930V3.7"/>
    <property type="gene ID" value="Pp3c15_14930"/>
</dbReference>
<keyword evidence="6" id="KW-1185">Reference proteome</keyword>
<comment type="subunit">
    <text evidence="2 4">Homodimer.</text>
</comment>
<dbReference type="InParanoid" id="A0A7I4B3A3"/>
<dbReference type="GO" id="GO:0048046">
    <property type="term" value="C:apoplast"/>
    <property type="evidence" value="ECO:0007669"/>
    <property type="project" value="UniProtKB-SubCell"/>
</dbReference>
<gene>
    <name evidence="5" type="primary">LOC112292702</name>
</gene>